<keyword evidence="3" id="KW-1185">Reference proteome</keyword>
<dbReference type="InterPro" id="IPR001680">
    <property type="entry name" value="WD40_rpt"/>
</dbReference>
<comment type="caution">
    <text evidence="2">The sequence shown here is derived from an EMBL/GenBank/DDBJ whole genome shotgun (WGS) entry which is preliminary data.</text>
</comment>
<dbReference type="GO" id="GO:0080008">
    <property type="term" value="C:Cul4-RING E3 ubiquitin ligase complex"/>
    <property type="evidence" value="ECO:0007669"/>
    <property type="project" value="TreeGrafter"/>
</dbReference>
<protein>
    <submittedName>
        <fullName evidence="2">WD domain, G-beta repeat</fullName>
    </submittedName>
</protein>
<organism evidence="2 3">
    <name type="scientific">Popillia japonica</name>
    <name type="common">Japanese beetle</name>
    <dbReference type="NCBI Taxonomy" id="7064"/>
    <lineage>
        <taxon>Eukaryota</taxon>
        <taxon>Metazoa</taxon>
        <taxon>Ecdysozoa</taxon>
        <taxon>Arthropoda</taxon>
        <taxon>Hexapoda</taxon>
        <taxon>Insecta</taxon>
        <taxon>Pterygota</taxon>
        <taxon>Neoptera</taxon>
        <taxon>Endopterygota</taxon>
        <taxon>Coleoptera</taxon>
        <taxon>Polyphaga</taxon>
        <taxon>Scarabaeiformia</taxon>
        <taxon>Scarabaeidae</taxon>
        <taxon>Rutelinae</taxon>
        <taxon>Popillia</taxon>
    </lineage>
</organism>
<feature type="repeat" description="WD" evidence="1">
    <location>
        <begin position="102"/>
        <end position="144"/>
    </location>
</feature>
<dbReference type="Proteomes" id="UP001458880">
    <property type="component" value="Unassembled WGS sequence"/>
</dbReference>
<proteinExistence type="predicted"/>
<dbReference type="GO" id="GO:0000045">
    <property type="term" value="P:autophagosome assembly"/>
    <property type="evidence" value="ECO:0007669"/>
    <property type="project" value="TreeGrafter"/>
</dbReference>
<dbReference type="Gene3D" id="2.130.10.10">
    <property type="entry name" value="YVTN repeat-like/Quinoprotein amine dehydrogenase"/>
    <property type="match status" value="1"/>
</dbReference>
<dbReference type="AlphaFoldDB" id="A0AAW1N1X3"/>
<evidence type="ECO:0000256" key="1">
    <source>
        <dbReference type="PROSITE-ProRule" id="PRU00221"/>
    </source>
</evidence>
<accession>A0AAW1N1X3</accession>
<dbReference type="PANTHER" id="PTHR22874">
    <property type="entry name" value="ACTIVATING MOLECULE IN BECN1-REGULATED AUTOPHAGY PROTEIN 1"/>
    <property type="match status" value="1"/>
</dbReference>
<sequence length="221" mass="24843">MSNSYEPVKETSRTNADLVKSLEQRYGGDFGKSNNYLYNLKVHAEDVFVKKKYDELRCEMPGTPRSTFLMVFSPDGSKVASTHGNHNIYVTDVRTGKNIKTLIGHPRTPWCIAFHPTSNQILASGCLGGQVRIWDLSPFSMIGSPELTVGEQLVGFRGNQRNKVWVKVDVETIYAMSLQVGTYILEKNANKAETDQAKRIMLVLTDSLDARYGIETCRRTN</sequence>
<keyword evidence="1" id="KW-0853">WD repeat</keyword>
<dbReference type="SMART" id="SM00320">
    <property type="entry name" value="WD40"/>
    <property type="match status" value="2"/>
</dbReference>
<dbReference type="InterPro" id="IPR052596">
    <property type="entry name" value="AMBRA1_autophagy"/>
</dbReference>
<dbReference type="EMBL" id="JASPKY010000019">
    <property type="protein sequence ID" value="KAK9752614.1"/>
    <property type="molecule type" value="Genomic_DNA"/>
</dbReference>
<dbReference type="PANTHER" id="PTHR22874:SF1">
    <property type="entry name" value="ACTIVATING MOLECULE IN BECN1-REGULATED AUTOPHAGY PROTEIN 1"/>
    <property type="match status" value="1"/>
</dbReference>
<dbReference type="Pfam" id="PF00400">
    <property type="entry name" value="WD40"/>
    <property type="match status" value="1"/>
</dbReference>
<gene>
    <name evidence="2" type="ORF">QE152_g4082</name>
</gene>
<dbReference type="GO" id="GO:0000423">
    <property type="term" value="P:mitophagy"/>
    <property type="evidence" value="ECO:0007669"/>
    <property type="project" value="TreeGrafter"/>
</dbReference>
<evidence type="ECO:0000313" key="2">
    <source>
        <dbReference type="EMBL" id="KAK9752614.1"/>
    </source>
</evidence>
<name>A0AAW1N1X3_POPJA</name>
<reference evidence="2 3" key="1">
    <citation type="journal article" date="2024" name="BMC Genomics">
        <title>De novo assembly and annotation of Popillia japonica's genome with initial clues to its potential as an invasive pest.</title>
        <authorList>
            <person name="Cucini C."/>
            <person name="Boschi S."/>
            <person name="Funari R."/>
            <person name="Cardaioli E."/>
            <person name="Iannotti N."/>
            <person name="Marturano G."/>
            <person name="Paoli F."/>
            <person name="Bruttini M."/>
            <person name="Carapelli A."/>
            <person name="Frati F."/>
            <person name="Nardi F."/>
        </authorList>
    </citation>
    <scope>NUCLEOTIDE SEQUENCE [LARGE SCALE GENOMIC DNA]</scope>
    <source>
        <strain evidence="2">DMR45628</strain>
    </source>
</reference>
<dbReference type="PROSITE" id="PS50082">
    <property type="entry name" value="WD_REPEATS_2"/>
    <property type="match status" value="1"/>
</dbReference>
<dbReference type="SUPFAM" id="SSF50978">
    <property type="entry name" value="WD40 repeat-like"/>
    <property type="match status" value="1"/>
</dbReference>
<dbReference type="InterPro" id="IPR036322">
    <property type="entry name" value="WD40_repeat_dom_sf"/>
</dbReference>
<dbReference type="GO" id="GO:1990756">
    <property type="term" value="F:ubiquitin-like ligase-substrate adaptor activity"/>
    <property type="evidence" value="ECO:0007669"/>
    <property type="project" value="TreeGrafter"/>
</dbReference>
<dbReference type="InterPro" id="IPR015943">
    <property type="entry name" value="WD40/YVTN_repeat-like_dom_sf"/>
</dbReference>
<evidence type="ECO:0000313" key="3">
    <source>
        <dbReference type="Proteomes" id="UP001458880"/>
    </source>
</evidence>